<evidence type="ECO:0000256" key="1">
    <source>
        <dbReference type="SAM" id="MobiDB-lite"/>
    </source>
</evidence>
<dbReference type="EMBL" id="HACG01000501">
    <property type="protein sequence ID" value="CEK47366.1"/>
    <property type="molecule type" value="Transcribed_RNA"/>
</dbReference>
<dbReference type="GO" id="GO:0030159">
    <property type="term" value="F:signaling receptor complex adaptor activity"/>
    <property type="evidence" value="ECO:0007669"/>
    <property type="project" value="TreeGrafter"/>
</dbReference>
<dbReference type="GO" id="GO:0005737">
    <property type="term" value="C:cytoplasm"/>
    <property type="evidence" value="ECO:0007669"/>
    <property type="project" value="TreeGrafter"/>
</dbReference>
<proteinExistence type="predicted"/>
<feature type="compositionally biased region" description="Polar residues" evidence="1">
    <location>
        <begin position="1"/>
        <end position="28"/>
    </location>
</feature>
<accession>A0A0B6XV34</accession>
<name>A0A0B6XV34_9EUPU</name>
<dbReference type="GO" id="GO:0019894">
    <property type="term" value="F:kinesin binding"/>
    <property type="evidence" value="ECO:0007669"/>
    <property type="project" value="TreeGrafter"/>
</dbReference>
<dbReference type="GO" id="GO:0005078">
    <property type="term" value="F:MAP-kinase scaffold activity"/>
    <property type="evidence" value="ECO:0007669"/>
    <property type="project" value="InterPro"/>
</dbReference>
<dbReference type="InterPro" id="IPR039911">
    <property type="entry name" value="JIP3/JIP4"/>
</dbReference>
<gene>
    <name evidence="2" type="primary">ORF1201</name>
</gene>
<dbReference type="PANTHER" id="PTHR13886:SF4">
    <property type="entry name" value="JNK-INTERACTING PROTEIN 3"/>
    <property type="match status" value="1"/>
</dbReference>
<dbReference type="GO" id="GO:0008432">
    <property type="term" value="F:JUN kinase binding"/>
    <property type="evidence" value="ECO:0007669"/>
    <property type="project" value="TreeGrafter"/>
</dbReference>
<dbReference type="GO" id="GO:0016192">
    <property type="term" value="P:vesicle-mediated transport"/>
    <property type="evidence" value="ECO:0007669"/>
    <property type="project" value="TreeGrafter"/>
</dbReference>
<protein>
    <submittedName>
        <fullName evidence="2">Uncharacterized protein</fullName>
    </submittedName>
</protein>
<dbReference type="AlphaFoldDB" id="A0A0B6XV34"/>
<organism evidence="2">
    <name type="scientific">Arion vulgaris</name>
    <dbReference type="NCBI Taxonomy" id="1028688"/>
    <lineage>
        <taxon>Eukaryota</taxon>
        <taxon>Metazoa</taxon>
        <taxon>Spiralia</taxon>
        <taxon>Lophotrochozoa</taxon>
        <taxon>Mollusca</taxon>
        <taxon>Gastropoda</taxon>
        <taxon>Heterobranchia</taxon>
        <taxon>Euthyneura</taxon>
        <taxon>Panpulmonata</taxon>
        <taxon>Eupulmonata</taxon>
        <taxon>Stylommatophora</taxon>
        <taxon>Helicina</taxon>
        <taxon>Arionoidea</taxon>
        <taxon>Arionidae</taxon>
        <taxon>Arion</taxon>
    </lineage>
</organism>
<dbReference type="PANTHER" id="PTHR13886">
    <property type="entry name" value="JNK/SAPK-ASSOCIATED PROTEIN"/>
    <property type="match status" value="1"/>
</dbReference>
<feature type="non-terminal residue" evidence="2">
    <location>
        <position position="1"/>
    </location>
</feature>
<feature type="region of interest" description="Disordered" evidence="1">
    <location>
        <begin position="1"/>
        <end position="86"/>
    </location>
</feature>
<reference evidence="2" key="1">
    <citation type="submission" date="2014-12" db="EMBL/GenBank/DDBJ databases">
        <title>Insight into the proteome of Arion vulgaris.</title>
        <authorList>
            <person name="Aradska J."/>
            <person name="Bulat T."/>
            <person name="Smidak R."/>
            <person name="Sarate P."/>
            <person name="Gangsoo J."/>
            <person name="Sialana F."/>
            <person name="Bilban M."/>
            <person name="Lubec G."/>
        </authorList>
    </citation>
    <scope>NUCLEOTIDE SEQUENCE</scope>
    <source>
        <tissue evidence="2">Skin</tissue>
    </source>
</reference>
<sequence length="101" mass="10611">RLGQQRSGAQRRNITADSDPSTLTSALTANGDAVPAPPTNSRLILSGGEGYVDFRLGDGDDGDLTTSSSITSEDDNGADKSQSVTKLDSSHIIMWQVTTQD</sequence>
<evidence type="ECO:0000313" key="2">
    <source>
        <dbReference type="EMBL" id="CEK47366.1"/>
    </source>
</evidence>